<protein>
    <submittedName>
        <fullName evidence="1">Uncharacterized protein</fullName>
    </submittedName>
</protein>
<dbReference type="AlphaFoldDB" id="A0A6A2VT02"/>
<comment type="caution">
    <text evidence="1">The sequence shown here is derived from an EMBL/GenBank/DDBJ whole genome shotgun (WGS) entry which is preliminary data.</text>
</comment>
<keyword evidence="2" id="KW-1185">Reference proteome</keyword>
<name>A0A6A2VT02_9BIFI</name>
<dbReference type="Proteomes" id="UP000440041">
    <property type="component" value="Unassembled WGS sequence"/>
</dbReference>
<evidence type="ECO:0000313" key="1">
    <source>
        <dbReference type="EMBL" id="KAB8291433.1"/>
    </source>
</evidence>
<organism evidence="1 2">
    <name type="scientific">Bifidobacterium apri</name>
    <dbReference type="NCBI Taxonomy" id="1769423"/>
    <lineage>
        <taxon>Bacteria</taxon>
        <taxon>Bacillati</taxon>
        <taxon>Actinomycetota</taxon>
        <taxon>Actinomycetes</taxon>
        <taxon>Bifidobacteriales</taxon>
        <taxon>Bifidobacteriaceae</taxon>
        <taxon>Bifidobacterium</taxon>
    </lineage>
</organism>
<proteinExistence type="predicted"/>
<accession>A0A6A2VT02</accession>
<evidence type="ECO:0000313" key="2">
    <source>
        <dbReference type="Proteomes" id="UP000440041"/>
    </source>
</evidence>
<reference evidence="1 2" key="1">
    <citation type="submission" date="2019-09" db="EMBL/GenBank/DDBJ databases">
        <title>Characterization of the phylogenetic diversity of two novel species belonging to the genus Bifidobacterium: Bifidobacterium cebidarum sp. nov. and Bifidobacterium leontopitheci sp. nov.</title>
        <authorList>
            <person name="Lugli G.A."/>
            <person name="Duranti S."/>
            <person name="Milani C."/>
            <person name="Turroni F."/>
            <person name="Ventura M."/>
        </authorList>
    </citation>
    <scope>NUCLEOTIDE SEQUENCE [LARGE SCALE GENOMIC DNA]</scope>
    <source>
        <strain evidence="1 2">DSM 100238</strain>
    </source>
</reference>
<sequence>MPRISRLAGADDAVCEDWLTKCVVGGVGICCFAGLCARFVRIRSQSGWFGMPESTVLAALVLGL</sequence>
<dbReference type="EMBL" id="WBSO01000030">
    <property type="protein sequence ID" value="KAB8291433.1"/>
    <property type="molecule type" value="Genomic_DNA"/>
</dbReference>
<gene>
    <name evidence="1" type="ORF">DSM100238_1846</name>
</gene>